<dbReference type="AlphaFoldDB" id="A0A0R3KTY3"/>
<feature type="region of interest" description="Disordered" evidence="1">
    <location>
        <begin position="45"/>
        <end position="82"/>
    </location>
</feature>
<feature type="compositionally biased region" description="Basic and acidic residues" evidence="1">
    <location>
        <begin position="121"/>
        <end position="131"/>
    </location>
</feature>
<keyword evidence="3" id="KW-1185">Reference proteome</keyword>
<organism evidence="2 3">
    <name type="scientific">Bradyrhizobium valentinum</name>
    <dbReference type="NCBI Taxonomy" id="1518501"/>
    <lineage>
        <taxon>Bacteria</taxon>
        <taxon>Pseudomonadati</taxon>
        <taxon>Pseudomonadota</taxon>
        <taxon>Alphaproteobacteria</taxon>
        <taxon>Hyphomicrobiales</taxon>
        <taxon>Nitrobacteraceae</taxon>
        <taxon>Bradyrhizobium</taxon>
    </lineage>
</organism>
<name>A0A0R3KTY3_9BRAD</name>
<protein>
    <submittedName>
        <fullName evidence="2">Uncharacterized protein</fullName>
    </submittedName>
</protein>
<sequence length="201" mass="22168">MKRLEDFDVLVIDHRGGRRPGSSLCYTLRMDKLDRLARAAAAEDEQNFHTCEGEPPPGCANDDTDVRKEAHQGVKDSHQGVKDFLQTPLTSPLNKSLQHHETLSGNVQRAKASNNSSTDKIPSKADQKRQQSDQQSFTAEDVAALAQSLGRGNIQLGYGYLMSVPEVTCARWTILFRGEPEGMSTIFKEIGEIAENAPISE</sequence>
<comment type="caution">
    <text evidence="2">The sequence shown here is derived from an EMBL/GenBank/DDBJ whole genome shotgun (WGS) entry which is preliminary data.</text>
</comment>
<evidence type="ECO:0000313" key="3">
    <source>
        <dbReference type="Proteomes" id="UP000051913"/>
    </source>
</evidence>
<evidence type="ECO:0000256" key="1">
    <source>
        <dbReference type="SAM" id="MobiDB-lite"/>
    </source>
</evidence>
<proteinExistence type="predicted"/>
<feature type="compositionally biased region" description="Basic and acidic residues" evidence="1">
    <location>
        <begin position="64"/>
        <end position="81"/>
    </location>
</feature>
<feature type="region of interest" description="Disordered" evidence="1">
    <location>
        <begin position="95"/>
        <end position="136"/>
    </location>
</feature>
<gene>
    <name evidence="2" type="ORF">CP49_32935</name>
</gene>
<evidence type="ECO:0000313" key="2">
    <source>
        <dbReference type="EMBL" id="KRQ96884.1"/>
    </source>
</evidence>
<reference evidence="2 3" key="1">
    <citation type="submission" date="2014-03" db="EMBL/GenBank/DDBJ databases">
        <title>Bradyrhizobium valentinum sp. nov., isolated from effective nodules of Lupinus mariae-josephae, a lupine endemic of basic-lime soils in Eastern Spain.</title>
        <authorList>
            <person name="Duran D."/>
            <person name="Rey L."/>
            <person name="Navarro A."/>
            <person name="Busquets A."/>
            <person name="Imperial J."/>
            <person name="Ruiz-Argueso T."/>
        </authorList>
    </citation>
    <scope>NUCLEOTIDE SEQUENCE [LARGE SCALE GENOMIC DNA]</scope>
    <source>
        <strain evidence="2 3">LmjM3</strain>
    </source>
</reference>
<dbReference type="Proteomes" id="UP000051913">
    <property type="component" value="Unassembled WGS sequence"/>
</dbReference>
<accession>A0A0R3KTY3</accession>
<dbReference type="EMBL" id="LLXX01000188">
    <property type="protein sequence ID" value="KRQ96884.1"/>
    <property type="molecule type" value="Genomic_DNA"/>
</dbReference>
<feature type="compositionally biased region" description="Polar residues" evidence="1">
    <location>
        <begin position="103"/>
        <end position="120"/>
    </location>
</feature>